<dbReference type="OrthoDB" id="147960at2"/>
<dbReference type="RefSeq" id="WP_126598983.1">
    <property type="nucleotide sequence ID" value="NZ_BIFQ01000001.1"/>
</dbReference>
<accession>A0A401ZL99</accession>
<organism evidence="1 2">
    <name type="scientific">Dictyobacter aurantiacus</name>
    <dbReference type="NCBI Taxonomy" id="1936993"/>
    <lineage>
        <taxon>Bacteria</taxon>
        <taxon>Bacillati</taxon>
        <taxon>Chloroflexota</taxon>
        <taxon>Ktedonobacteria</taxon>
        <taxon>Ktedonobacterales</taxon>
        <taxon>Dictyobacteraceae</taxon>
        <taxon>Dictyobacter</taxon>
    </lineage>
</organism>
<dbReference type="AlphaFoldDB" id="A0A401ZL99"/>
<name>A0A401ZL99_9CHLR</name>
<keyword evidence="2" id="KW-1185">Reference proteome</keyword>
<evidence type="ECO:0000313" key="1">
    <source>
        <dbReference type="EMBL" id="GCE07598.1"/>
    </source>
</evidence>
<sequence length="338" mass="38487">MPDKRKSPVTRGKVDARELIARLGQQGRDLQECELIAPLLVGGRIRTRLNGLVYEFRVRQRFVGWGRFRPTGESEAHLIEEALPWERGSYLELFPALRMLLLWPDSGGRFPGTWWALPYNEDDARRRFGLSMEPVPVFLCDPMEGAERFERVTVRVDGGMRWFEGPDLRADPRHAEWLRDAAAVESDKPLEKLLSGLASSERLALLLWRIHQLELTRGVADGGMRPPQRRREQRDWLAGQTRQRALEQQLRHALSKADATLHSYSEVAASDGSPHHMVVEWSEHGQTRRYRSLVDPGLNVVSSGICLSGQDRDFDLTSLVNVMAASPSWAGYDDEEDI</sequence>
<evidence type="ECO:0000313" key="2">
    <source>
        <dbReference type="Proteomes" id="UP000287224"/>
    </source>
</evidence>
<comment type="caution">
    <text evidence="1">The sequence shown here is derived from an EMBL/GenBank/DDBJ whole genome shotgun (WGS) entry which is preliminary data.</text>
</comment>
<dbReference type="EMBL" id="BIFQ01000001">
    <property type="protein sequence ID" value="GCE07598.1"/>
    <property type="molecule type" value="Genomic_DNA"/>
</dbReference>
<reference evidence="2" key="1">
    <citation type="submission" date="2018-12" db="EMBL/GenBank/DDBJ databases">
        <title>Tengunoibacter tsumagoiensis gen. nov., sp. nov., Dictyobacter kobayashii sp. nov., D. alpinus sp. nov., and D. joshuensis sp. nov. and description of Dictyobacteraceae fam. nov. within the order Ktedonobacterales isolated from Tengu-no-mugimeshi.</title>
        <authorList>
            <person name="Wang C.M."/>
            <person name="Zheng Y."/>
            <person name="Sakai Y."/>
            <person name="Toyoda A."/>
            <person name="Minakuchi Y."/>
            <person name="Abe K."/>
            <person name="Yokota A."/>
            <person name="Yabe S."/>
        </authorList>
    </citation>
    <scope>NUCLEOTIDE SEQUENCE [LARGE SCALE GENOMIC DNA]</scope>
    <source>
        <strain evidence="2">S-27</strain>
    </source>
</reference>
<gene>
    <name evidence="1" type="ORF">KDAU_49270</name>
</gene>
<protein>
    <submittedName>
        <fullName evidence="1">Uncharacterized protein</fullName>
    </submittedName>
</protein>
<proteinExistence type="predicted"/>
<dbReference type="Proteomes" id="UP000287224">
    <property type="component" value="Unassembled WGS sequence"/>
</dbReference>